<keyword evidence="1" id="KW-0547">Nucleotide-binding</keyword>
<keyword evidence="2" id="KW-1185">Reference proteome</keyword>
<organism evidence="1 2">
    <name type="scientific">Faecalibacterium langellae</name>
    <dbReference type="NCBI Taxonomy" id="3435293"/>
    <lineage>
        <taxon>Bacteria</taxon>
        <taxon>Bacillati</taxon>
        <taxon>Bacillota</taxon>
        <taxon>Clostridia</taxon>
        <taxon>Eubacteriales</taxon>
        <taxon>Oscillospiraceae</taxon>
        <taxon>Faecalibacterium</taxon>
    </lineage>
</organism>
<accession>A0ACC9CW74</accession>
<reference evidence="1 2" key="1">
    <citation type="journal article" date="2017" name="Front. Microbiol.">
        <title>New Insights into the Diversity of the Genus Faecalibacterium.</title>
        <authorList>
            <person name="Benevides L."/>
            <person name="Burman S."/>
            <person name="Martin R."/>
            <person name="Robert V."/>
            <person name="Thomas M."/>
            <person name="Miquel S."/>
            <person name="Chain F."/>
            <person name="Sokol H."/>
            <person name="Bermudez-Humaran L.G."/>
            <person name="Morrison M."/>
            <person name="Langella P."/>
            <person name="Azevedo V.A."/>
            <person name="Chatel J.M."/>
            <person name="Soares S."/>
        </authorList>
    </citation>
    <scope>NUCLEOTIDE SEQUENCE [LARGE SCALE GENOMIC DNA]</scope>
    <source>
        <strain evidence="2">CNCM I-4541</strain>
    </source>
</reference>
<protein>
    <submittedName>
        <fullName evidence="1">ABC transporter ATP-binding protein</fullName>
    </submittedName>
</protein>
<sequence>LFQDFSDSSIIDVLQKVNLLKEVGNNLELYLDGQNLSGGQMMKLELARALLRLKPILLVDEVTASLDDTNAKEIRQLIYSQDCTIIEIAHKFNKDNYDEVIKLEDYRFRD</sequence>
<evidence type="ECO:0000313" key="2">
    <source>
        <dbReference type="Proteomes" id="UP000220959"/>
    </source>
</evidence>
<evidence type="ECO:0000313" key="1">
    <source>
        <dbReference type="EMBL" id="PDX60061.1"/>
    </source>
</evidence>
<name>A0ACC9CW74_9FIRM</name>
<proteinExistence type="predicted"/>
<feature type="non-terminal residue" evidence="1">
    <location>
        <position position="1"/>
    </location>
</feature>
<comment type="caution">
    <text evidence="1">The sequence shown here is derived from an EMBL/GenBank/DDBJ whole genome shotgun (WGS) entry which is preliminary data.</text>
</comment>
<gene>
    <name evidence="1" type="ORF">CGS49_13260</name>
</gene>
<dbReference type="EMBL" id="NMTR01000026">
    <property type="protein sequence ID" value="PDX60061.1"/>
    <property type="molecule type" value="Genomic_DNA"/>
</dbReference>
<keyword evidence="1" id="KW-0067">ATP-binding</keyword>
<dbReference type="Proteomes" id="UP000220959">
    <property type="component" value="Unassembled WGS sequence"/>
</dbReference>